<proteinExistence type="predicted"/>
<feature type="transmembrane region" description="Helical" evidence="1">
    <location>
        <begin position="39"/>
        <end position="56"/>
    </location>
</feature>
<comment type="caution">
    <text evidence="2">The sequence shown here is derived from an EMBL/GenBank/DDBJ whole genome shotgun (WGS) entry which is preliminary data.</text>
</comment>
<protein>
    <submittedName>
        <fullName evidence="2">Uncharacterized protein</fullName>
    </submittedName>
</protein>
<dbReference type="InterPro" id="IPR043130">
    <property type="entry name" value="CDP-OH_PTrfase_TM_dom"/>
</dbReference>
<feature type="transmembrane region" description="Helical" evidence="1">
    <location>
        <begin position="62"/>
        <end position="81"/>
    </location>
</feature>
<dbReference type="EMBL" id="JBHSDI010000015">
    <property type="protein sequence ID" value="MFC4259844.1"/>
    <property type="molecule type" value="Genomic_DNA"/>
</dbReference>
<sequence length="93" mass="9679">MAGWLAALLAVMTAYIRVLGSALGVPADFRGPMAKQHRMALLTVACLASIFDTLWAGTGMALWLALILVVVGSAATCWRRLAGIHAGLGRGEG</sequence>
<keyword evidence="3" id="KW-1185">Reference proteome</keyword>
<evidence type="ECO:0000313" key="3">
    <source>
        <dbReference type="Proteomes" id="UP001595798"/>
    </source>
</evidence>
<keyword evidence="1" id="KW-0812">Transmembrane</keyword>
<evidence type="ECO:0000313" key="2">
    <source>
        <dbReference type="EMBL" id="MFC4259844.1"/>
    </source>
</evidence>
<dbReference type="Proteomes" id="UP001595798">
    <property type="component" value="Unassembled WGS sequence"/>
</dbReference>
<evidence type="ECO:0000256" key="1">
    <source>
        <dbReference type="SAM" id="Phobius"/>
    </source>
</evidence>
<keyword evidence="1" id="KW-1133">Transmembrane helix</keyword>
<name>A0ABV8QLR4_9GAMM</name>
<keyword evidence="1" id="KW-0472">Membrane</keyword>
<dbReference type="RefSeq" id="WP_379887770.1">
    <property type="nucleotide sequence ID" value="NZ_JBHSDI010000015.1"/>
</dbReference>
<feature type="transmembrane region" description="Helical" evidence="1">
    <location>
        <begin position="6"/>
        <end position="27"/>
    </location>
</feature>
<reference evidence="3" key="1">
    <citation type="journal article" date="2019" name="Int. J. Syst. Evol. Microbiol.">
        <title>The Global Catalogue of Microorganisms (GCM) 10K type strain sequencing project: providing services to taxonomists for standard genome sequencing and annotation.</title>
        <authorList>
            <consortium name="The Broad Institute Genomics Platform"/>
            <consortium name="The Broad Institute Genome Sequencing Center for Infectious Disease"/>
            <person name="Wu L."/>
            <person name="Ma J."/>
        </authorList>
    </citation>
    <scope>NUCLEOTIDE SEQUENCE [LARGE SCALE GENOMIC DNA]</scope>
    <source>
        <strain evidence="3">CECT 7297</strain>
    </source>
</reference>
<gene>
    <name evidence="2" type="ORF">ACFOZ5_12460</name>
</gene>
<accession>A0ABV8QLR4</accession>
<dbReference type="Gene3D" id="1.20.120.1760">
    <property type="match status" value="1"/>
</dbReference>
<organism evidence="2 3">
    <name type="scientific">Marinobacter lacisalsi</name>
    <dbReference type="NCBI Taxonomy" id="475979"/>
    <lineage>
        <taxon>Bacteria</taxon>
        <taxon>Pseudomonadati</taxon>
        <taxon>Pseudomonadota</taxon>
        <taxon>Gammaproteobacteria</taxon>
        <taxon>Pseudomonadales</taxon>
        <taxon>Marinobacteraceae</taxon>
        <taxon>Marinobacter</taxon>
    </lineage>
</organism>